<protein>
    <submittedName>
        <fullName evidence="5">Papilin</fullName>
    </submittedName>
</protein>
<name>A0A087TGZ5_STEMI</name>
<feature type="non-terminal residue" evidence="5">
    <location>
        <position position="283"/>
    </location>
</feature>
<reference evidence="5 6" key="1">
    <citation type="submission" date="2013-11" db="EMBL/GenBank/DDBJ databases">
        <title>Genome sequencing of Stegodyphus mimosarum.</title>
        <authorList>
            <person name="Bechsgaard J."/>
        </authorList>
    </citation>
    <scope>NUCLEOTIDE SEQUENCE [LARGE SCALE GENOMIC DNA]</scope>
</reference>
<evidence type="ECO:0000313" key="5">
    <source>
        <dbReference type="EMBL" id="KFM64384.1"/>
    </source>
</evidence>
<dbReference type="InterPro" id="IPR007110">
    <property type="entry name" value="Ig-like_dom"/>
</dbReference>
<keyword evidence="6" id="KW-1185">Reference proteome</keyword>
<dbReference type="SUPFAM" id="SSF48726">
    <property type="entry name" value="Immunoglobulin"/>
    <property type="match status" value="2"/>
</dbReference>
<dbReference type="SMART" id="SM00409">
    <property type="entry name" value="IG"/>
    <property type="match status" value="2"/>
</dbReference>
<dbReference type="PANTHER" id="PTHR23278:SF19">
    <property type="entry name" value="OBSCURIN"/>
    <property type="match status" value="1"/>
</dbReference>
<dbReference type="InterPro" id="IPR013098">
    <property type="entry name" value="Ig_I-set"/>
</dbReference>
<evidence type="ECO:0000256" key="1">
    <source>
        <dbReference type="ARBA" id="ARBA00022729"/>
    </source>
</evidence>
<dbReference type="Pfam" id="PF07679">
    <property type="entry name" value="I-set"/>
    <property type="match status" value="2"/>
</dbReference>
<dbReference type="InterPro" id="IPR003598">
    <property type="entry name" value="Ig_sub2"/>
</dbReference>
<proteinExistence type="predicted"/>
<dbReference type="InterPro" id="IPR013783">
    <property type="entry name" value="Ig-like_fold"/>
</dbReference>
<dbReference type="EMBL" id="KK115182">
    <property type="protein sequence ID" value="KFM64384.1"/>
    <property type="molecule type" value="Genomic_DNA"/>
</dbReference>
<evidence type="ECO:0000313" key="6">
    <source>
        <dbReference type="Proteomes" id="UP000054359"/>
    </source>
</evidence>
<dbReference type="InterPro" id="IPR010909">
    <property type="entry name" value="PLAC"/>
</dbReference>
<keyword evidence="1" id="KW-0732">Signal</keyword>
<dbReference type="OMA" id="ITETRIG"/>
<sequence>MAPADEYLVPATQPEPAYILPGKNITETRIGESAELPCNAVGWPKPTVTWWRETTMLPFSSWQYEQLANYSLLIRSVIYEDRGEYSCHAHNGIGSGAIYKVTLIIELQPVPHSPHNEDGEYSARDSEPLATYEGPKYPDHVPLAVHMSLATDEPTVGSPIQIDCEIQGPALDVSVTWYHNGIQILENDKKRILPNNTLFLSKAEISDTGEYRCSATHSNGAASSSSLFLTIKEAPVASTCIDSPQFNNCELIVKNKYCNNKIYGQYCCASCLKAGQLQNIPTE</sequence>
<organism evidence="5 6">
    <name type="scientific">Stegodyphus mimosarum</name>
    <name type="common">African social velvet spider</name>
    <dbReference type="NCBI Taxonomy" id="407821"/>
    <lineage>
        <taxon>Eukaryota</taxon>
        <taxon>Metazoa</taxon>
        <taxon>Ecdysozoa</taxon>
        <taxon>Arthropoda</taxon>
        <taxon>Chelicerata</taxon>
        <taxon>Arachnida</taxon>
        <taxon>Araneae</taxon>
        <taxon>Araneomorphae</taxon>
        <taxon>Entelegynae</taxon>
        <taxon>Eresoidea</taxon>
        <taxon>Eresidae</taxon>
        <taxon>Stegodyphus</taxon>
    </lineage>
</organism>
<dbReference type="SMART" id="SM00408">
    <property type="entry name" value="IGc2"/>
    <property type="match status" value="2"/>
</dbReference>
<feature type="compositionally biased region" description="Basic and acidic residues" evidence="2">
    <location>
        <begin position="114"/>
        <end position="127"/>
    </location>
</feature>
<dbReference type="Pfam" id="PF08686">
    <property type="entry name" value="PLAC"/>
    <property type="match status" value="1"/>
</dbReference>
<evidence type="ECO:0000256" key="2">
    <source>
        <dbReference type="SAM" id="MobiDB-lite"/>
    </source>
</evidence>
<feature type="region of interest" description="Disordered" evidence="2">
    <location>
        <begin position="113"/>
        <end position="132"/>
    </location>
</feature>
<dbReference type="AlphaFoldDB" id="A0A087TGZ5"/>
<dbReference type="OrthoDB" id="6435119at2759"/>
<gene>
    <name evidence="5" type="ORF">X975_19995</name>
</gene>
<dbReference type="Gene3D" id="2.60.40.10">
    <property type="entry name" value="Immunoglobulins"/>
    <property type="match status" value="2"/>
</dbReference>
<evidence type="ECO:0000259" key="4">
    <source>
        <dbReference type="PROSITE" id="PS50900"/>
    </source>
</evidence>
<dbReference type="InterPro" id="IPR003599">
    <property type="entry name" value="Ig_sub"/>
</dbReference>
<feature type="domain" description="Ig-like" evidence="3">
    <location>
        <begin position="10"/>
        <end position="104"/>
    </location>
</feature>
<dbReference type="PROSITE" id="PS50835">
    <property type="entry name" value="IG_LIKE"/>
    <property type="match status" value="2"/>
</dbReference>
<dbReference type="Proteomes" id="UP000054359">
    <property type="component" value="Unassembled WGS sequence"/>
</dbReference>
<dbReference type="InterPro" id="IPR036179">
    <property type="entry name" value="Ig-like_dom_sf"/>
</dbReference>
<dbReference type="PROSITE" id="PS50900">
    <property type="entry name" value="PLAC"/>
    <property type="match status" value="1"/>
</dbReference>
<feature type="domain" description="Ig-like" evidence="3">
    <location>
        <begin position="142"/>
        <end position="230"/>
    </location>
</feature>
<accession>A0A087TGZ5</accession>
<dbReference type="STRING" id="407821.A0A087TGZ5"/>
<evidence type="ECO:0000259" key="3">
    <source>
        <dbReference type="PROSITE" id="PS50835"/>
    </source>
</evidence>
<feature type="domain" description="PLAC" evidence="4">
    <location>
        <begin position="236"/>
        <end position="275"/>
    </location>
</feature>
<dbReference type="PANTHER" id="PTHR23278">
    <property type="entry name" value="SIDESTEP PROTEIN"/>
    <property type="match status" value="1"/>
</dbReference>